<dbReference type="RefSeq" id="WP_171972490.1">
    <property type="nucleotide sequence ID" value="NZ_FPAM01000002.1"/>
</dbReference>
<evidence type="ECO:0000256" key="1">
    <source>
        <dbReference type="SAM" id="Phobius"/>
    </source>
</evidence>
<dbReference type="AlphaFoldDB" id="A0A1Q5ZVZ3"/>
<name>A0A1Q5ZVZ3_9SPHI</name>
<sequence length="49" mass="5660">MRINPSEKVVYKDEIAAKLQAKTDKITRIVALVVAFLSTYLLIFKILFF</sequence>
<keyword evidence="1" id="KW-0812">Transmembrane</keyword>
<proteinExistence type="predicted"/>
<comment type="caution">
    <text evidence="2">The sequence shown here is derived from an EMBL/GenBank/DDBJ whole genome shotgun (WGS) entry which is preliminary data.</text>
</comment>
<protein>
    <submittedName>
        <fullName evidence="2">Uncharacterized protein</fullName>
    </submittedName>
</protein>
<keyword evidence="3" id="KW-1185">Reference proteome</keyword>
<dbReference type="EMBL" id="MPPL01000001">
    <property type="protein sequence ID" value="OKS85920.1"/>
    <property type="molecule type" value="Genomic_DNA"/>
</dbReference>
<feature type="transmembrane region" description="Helical" evidence="1">
    <location>
        <begin position="29"/>
        <end position="48"/>
    </location>
</feature>
<keyword evidence="1" id="KW-0472">Membrane</keyword>
<organism evidence="2 3">
    <name type="scientific">Mucilaginibacter polytrichastri</name>
    <dbReference type="NCBI Taxonomy" id="1302689"/>
    <lineage>
        <taxon>Bacteria</taxon>
        <taxon>Pseudomonadati</taxon>
        <taxon>Bacteroidota</taxon>
        <taxon>Sphingobacteriia</taxon>
        <taxon>Sphingobacteriales</taxon>
        <taxon>Sphingobacteriaceae</taxon>
        <taxon>Mucilaginibacter</taxon>
    </lineage>
</organism>
<reference evidence="2 3" key="1">
    <citation type="submission" date="2016-11" db="EMBL/GenBank/DDBJ databases">
        <title>Whole Genome Sequencing of Mucilaginibacter polytrichastri RG4-7(T) isolated from the moss sample.</title>
        <authorList>
            <person name="Li Y."/>
        </authorList>
    </citation>
    <scope>NUCLEOTIDE SEQUENCE [LARGE SCALE GENOMIC DNA]</scope>
    <source>
        <strain evidence="2 3">RG4-7</strain>
    </source>
</reference>
<accession>A0A1Q5ZVZ3</accession>
<evidence type="ECO:0000313" key="2">
    <source>
        <dbReference type="EMBL" id="OKS85920.1"/>
    </source>
</evidence>
<dbReference type="Proteomes" id="UP000186720">
    <property type="component" value="Unassembled WGS sequence"/>
</dbReference>
<gene>
    <name evidence="2" type="ORF">RG47T_1367</name>
</gene>
<evidence type="ECO:0000313" key="3">
    <source>
        <dbReference type="Proteomes" id="UP000186720"/>
    </source>
</evidence>
<keyword evidence="1" id="KW-1133">Transmembrane helix</keyword>